<accession>A0ABW8GRE0</accession>
<evidence type="ECO:0000256" key="6">
    <source>
        <dbReference type="SAM" id="SignalP"/>
    </source>
</evidence>
<dbReference type="Pfam" id="PF04829">
    <property type="entry name" value="PT-VENN"/>
    <property type="match status" value="1"/>
</dbReference>
<dbReference type="InterPro" id="IPR011050">
    <property type="entry name" value="Pectin_lyase_fold/virulence"/>
</dbReference>
<keyword evidence="2" id="KW-0800">Toxin</keyword>
<feature type="domain" description="Filamentous haemagglutinin FhaB/tRNA nuclease CdiA-like TPS" evidence="7">
    <location>
        <begin position="45"/>
        <end position="166"/>
    </location>
</feature>
<comment type="similarity">
    <text evidence="5">In the N-terminal section; belongs to the CdiA toxin family.</text>
</comment>
<dbReference type="Pfam" id="PF13332">
    <property type="entry name" value="Fil_haemagg_2"/>
    <property type="match status" value="5"/>
</dbReference>
<evidence type="ECO:0000256" key="2">
    <source>
        <dbReference type="ARBA" id="ARBA00022656"/>
    </source>
</evidence>
<sequence>MKPIKTTQRLLAYTLIHLIAFQPLLPAMAAGVQIATGNTELDQAGNGVPVINIATPNSAGISHNQYQDFNVDKPGLILNNGTAQLNPTQLGGLIQNNPNLKGKAADAIINEVVSTNRSTLAGYLEVGGKQASVIVANPNGITCDGCGFINTPQVTLTTGKPQLDAQGNLQHIDVKRGDITLTGQGLDASKSDYLSLIARTAQIDAGLNANDTRIVLGANQVDATGKVTAQAADGGVAGSNVKVALDTGALGGMYTNRIKLVSSDKGVGVNVGNLSARSGDITLSANGKLSLGDVVAQGNIEADAEALALRGKQQAGDALTLNARQDITLQEATLRAGQHIELASGGGLNAQNSVISAGVDAQGKVNSAHQLALKGDGVTLNATQLAAGKVTVEAGRSLQQDAQSGIKAESVLEMRGDTVSLAGSAGAEDVRLEAKTLNGAGSAQLQAKNNATVRVTQQGDWQGNLTAGHALTVDGGRLVQRGTLAGKTLSLRLDALDNQGDIAALQALTFSGNTLTNHSTLAAAERLTVNALRLDNSGLVSARHEVKLELQAALNNQGNILTDNQLFLLADSITNGGTLQAATLTAQADQFTNQGEVTANALDLTSQTTENHGVINAQQMLSLHGGSLVNRGTLSAGEKLALTLGDTLDNRGLMQAGNVLQVTADRLSNDGTLTAPALQLHTGTLANQGTLQADKALQLDATRSLIQSTRGTLLAGTDLTINAGQAETDGAIQAQQFLLNAERWLNAGKTSITGDGQIIAAQLDNRGSLLASGNWTMNSDIVSQAGTLQGTVLNIQANTLTSSGQAQARGAVSLTVADTFTNSGDWLSAEALHLQAAQTENRGTLQALTLTADGTSLDNRGTMSGITNLSLFLNGNLDNTGTLQGNQLRTEVARLTNQGTLRGTDALTLAIAGTLSSQGELLSDGDITTSAQRFINQGTLQAKNATLQIDELDNAGKILGVSSLALTATNGLTNRQAGKLLSQGTATLTAAEAVNAGEWQAKALTLTAENLTNDGQIQGDEVLSLTLPATDGKGTFVNRGTVTTGGDATLFARLMDNQGSLSSLGRTELTGASLVNDGRVVAATGLSLRGDYQGRGLLNTAGTLTLHGDTLANHGHWESRVLSLQGKLLTNQGTVLGNSVVLSADRLVNHGDLTGVDTLTLSLGDHLHNTGTLRSRALGVTATDLDNRGDIVGTDALQLTLAGQLDNAGIISGSNTLAVTADDVTQRENGTLEGKTVTLDAASLVNQGKILGVDALTLAIVGAVTNRGNVLTQGNGTVTAQQVDNSGLIQAASLELDADEVTNAGQMLGIDALSIAAQHGLTNQQNGKLLTQGAAVLQAAQAENHGEWRAERLTLETAHFINTGRVQAAGDMDITVAPANAARQRSFLPMALSLAADIQQLNASSARQISGATSGVLDNRGTLVSGGDTQLRATQLTNQGSLASNGAATLIGATVENAGDIVAVTGLSLVGNYQGSGTLQTDGLLEWSGATLANRGRWQANAIQLQGHALDNQGTLLGQRTDITATTLFNGGEIAGVEAQHLTVADSLTNKGQLYGATLGLSATDLFNRGEISGDALHLTLQDTVRNSGLISGTQRVQLEANQVDQSGSLESRQLQVQADTLDNQGTMLGVDALTLAINTTARNSGKWLSQGDSTLTANRLDNRGQWQAKTLTLTADEVGNAGQLLGLSALTLTAKNTLSNAQTGQLLTQGLAVLHAATAENDGEWQADSLTLEAQNLNNRGHIQGDTALTMTLANGDITNQGTLWSKLATIAARSLTNAGEMTGVDGLQLTLDDALTNQGALSSYQLTAQAVRLDNRGKINGLDRLELTIGDSLTNRGTLYGAAVTLNANDLTNSGAITGVDSLNLHLNGTLNNTHDLSSNALTLRANDVVNHGTLTGVNGLTLQLGNHLDNQGALNSQALAIAARDVTNGGQLNGTRDLQLTLDGTLTNSGDLTSQWTGITAADVLNHGQILGSDDLQLDLRNQLDNRGLISGNTTLDIVANHIDQQGTLEARALKVDAQALNNQGKMLGVDALTLAIAGTARNQGNWLSQGSSTLTADQVDNQGQWQAGDITLQATELTNRGQIFGLNALSLSAANGLTNQQNGKLLSQGMAVLRAASVTNDGDVQADRLTFEAQQLTNRGRMQGDHRLAITLDLANPASRLTNQGTLLSGGDSWLSASLLDNQGTVSGVGKLTLDSGAINNTGKVIADGALMLDGDYQGTGLLHTADTLTLRGNQLRNNGRWESRALALNGGSFDNTGTVIGERGVTLELRDGLTVGSAGQLLTNGALQAQVGTVINDGQWQGNTLTLTADEVGNAGQLLGLSALTLTAKNTLSNAQTGQLLTQGLAVLNAAEASNEGEWQADSLTLDAQQLTNAGHIQGDTSLKATLANGELHNQGTLWSKLATIAARSLTNAGEITGVDGLHLTLDDALANQGALSSYQLTAQADKLDNRGKINGLDRLELIIGDSLTNRGTLYGAAVALNANDLTNRGAITGVDSLTLHLNGTLNNTHDLSSNALTLRANDVFNHGTLMGVNGLTLQLGNHLDNQGALNSQALAIAARDVANGGQLNGTRSLQLTLDGTLTNTGDLTSQRTGITAADVLNHGQMLGSDDLQLDLRNTLDNRGLISGSTTLGVVANHIDQQGTLEARALKVDAQTLDNQGKMLGVDALTLAIAGTARNQGNWLSQGSSTLTAGQVENHGQWQAGDITLQAAELTNSGQIFGINALTLTAANGLTNQQNGKLLSQGVAVLRAATAANDGDVQADRLTFEAQQLTNRGRMQGDHGLAIALDRANPASRLTNQGTLLSGGDSWLSASQLDNQGTVSGVGKLTLDSGAINNAGRVMADGALTLDGDYQGTGLLHTADTLTLRGNQLRNSGRWESRALALNGGALNNQGTIVGERGITLELRDGLTVGGTGQLLTNGALQAQAKTVTNDGFWQGNTLALTADDVGNAGQLLGLSALTLTAKNTLTNAQTGQLLTQGVAVLHVASAENDGEWLADSLTLDAQHLNNRGHIQGDASLTMTLANGELHNQGTLWSKLATIAARSLTNAGEMTGVDGLQLTLDDALINQGALSSYQLTAQADRLDNRGKINGLDQLDITVNESLNNAGTLYGAAVTLNAHDLTNSGAITGVDSLALNLNGTLNNTRDLSSNALTLRAHDVVNHGTLTGVNGLTLQLGNHLDNQGALNSQALAIAARDVTNGGQLNGTRSLQLTLDGGLTNTGDLTGQRTNITAADVLSHGQILGSSDLQLNVRNTLDNRGLISGNTTLGIVANHIDQQGTLEARALTVDAQTLDNQGKMLGVDALTLAIAGTARNQGNWLSQGTSTLTADQVDNQGQWQAGDITLQANDLTNRGQIFGLNALSLTAANGLTNQQNGKLLSQGMAVLRAASVTNDGDAQADRLTFDAQQLTNRGRMQGDNGLAITLDRTNPASRLTNQGTLLSGGYSWLRTSLLDNQGTVSGVGKLTLDSAAINNAGKVIADGALTLDGDYQGTGLLHTADTLTLRGNQLRNNGRWESRALALNGGSFNNAGTVIGERGITLELRDGLTVGSTGQLLTNGALQAQAGMVLNDGLWQGNTLMLTANDLTNGGTLLGQDGLRLDLRGTYQGNAQSRLLSDGETVLAADRLNQSGEMAARTLNLTTNTLDNGGRILGSNGLTVANRDELINRAGAELLTNGAGRLDSGTLRNAGTLQANDLQLRISEIDNQGRIQGTDALRLLDVLRYVGDKSSQLLSKGAATLQAKQAENAGLWQAGTLTLNGDTFSNSGTVAGLNSLSLTSDQIKNQGELFSQDAVTLTGATLENGGTLTGVGGFTLQLTDRVDNLATGRLLSGGTGELTTGVLSNQGLWQSDALRLTARDLEQQGNLLGVQRGTLQLSGTYQGAQGSQLVSGGDLSLTAHGIINRGQIQGSTLTLGAEALTNHGTLRGDRALNATVVGQFSNAPQARLSSDGTLSVQAAALDNQGDIKAATTTLTGNTVTNGGTVQGTVALQLDGKDKIVNQQGGQLLSDGTTTLNAPAVDNLGWLQGRGLAVNTAQLTQQGSLIAQDKLTLKIPQWVNNGLVQAGELEIIADELDNHGTLLGLTQLALQTQRLINRQGAKLYSAQDLRLKTHELQQDGQLVALGNLSAELTGPLTFTQTMASGQQLTLNVAGDLDQRGTLQGKSVQLNSTGTLTNQGHILAGGGDSRVSAKDIVQADAGSIQAGGNLTLVSDNTLNNKGLIGTTGDLLVQAGSVLHNSSMLYAGGNMRLLSDSLTNVFGTILAGNSLWVQRDAQGNASTSLLNSSGTIETQSGDITINTGTLTNQREGLVVTEGESTAESVPGWVGEATANIPIEWFKEGSYGVYVRKGRLGAPDKVMYAPLGDFIVQRFVLKNKKTSIVAQGNTSVINAGRMLSILSDDLINQASSLYAINNILISGNKLENNSYHEGGFTEYLTYTYRGQNATSATISDYQHQRARLRYISYQLDGPPTYEKTEGESYNALIQAGGTITADFKQDISNTTLQPGSGGFMPASTKPVLDAITTLSPLQKQTTRQLASQDSSFNAGAVDVTKAGSGQAALSGNAAGVNATGKAVTLTQQAGTALQAGAQADNITAVIAAPNTTGPLTLNTGDAVVLPSSASGHINNPDTVVLTQQAGTALQAGAQAENITAVIAAPNTTGPLTLNTGDAVVLQPSASGHVSNPNAVVLTQQAGTALQAGAQAENITAAVAAPNTAGPLTLNTGDAVVLQPSASGHVSNPDAIVLTSTGQRPDGGKSLTPVNVDNTAAGVTIAGTVGAPAVLATPGVAAIDAPKPTVSADTPPGGTAPSAPQPLSAAALLSAIGNGLQHLSTHPLADYPLPTGNNGLLVVDPNTDSRYLIHTNPKLEQLGQVDNALFSDLQTLLGQQPSTVVPVETRSQWTQADRVLGSSYLLDRLNLDADHDYRFLGDAEFDTRYISQAVLKQSGQRHLNGTGSDLAQMQMLLDNAAAAQKGMNLQLGVSLTPDQVANLSQSLVWWENIEVNGQTVLAPKLYLAQADKSNLQGSAIVANKVELNAGGSVTNSGTLNAVELLAIASGDRIDNHEGGLIKSDGGLNLVALNNITNSGSRIEGNTLQLASINGDIINRTESRNFQTAQPTSSRSGSGSLVFTELGKTAEIVAGNSLTLSAGKDIRNVAATLNAGQDMALNVKGNVAIEARTLTNNRVDIGWGSNNTALNTAVQGSTVNAGGTLSAVAGQDIQIDASSLSGGTALTLAAGNDIRLTAQDTLKETLYQGGSTAQRRTQDVANSQLLSGGDLNLVAGRDVLSEAASLNAKGNATLAAGRDLNLLSQEEEIYSGNWWNRHADWQQNITQQSTELTAGKGLNLQAGRDINLQAAQGVASGAVTAQAGNNINLLSATETQHTFFEETTVKKKRFSKTVTHTLRETLQTDEKGSLLSGDSVTMAANQDINLQGSSVVGDKQVTLLANHDVNTAASVENYQNYEEHSKKKSGLFSGGGIGFTIGSTSTSQKLRDQAATQSQSISTLGSTTDSVTVKAGNDVTISGTDMVAGKDIFLQGNNVTLDPGYDTRKQQQEFQQKTAGLTVALSGVVGSALNSAVQSIQAAKSESDGRLALLQGMKAGLSGYQAYQGSQSELNNKGEASFVGVSISLGAQNSRSSQTSEQKQSFGSTLNAAGDIGIESRTGDITVAGSQLKAGGDVMMNAAQDIHLLSARNSEEISGKNSSSGGNIGISLGLSNGSAGLSIFANVNAAKGRETGTGNSWSETTVDAGNHITLKSERDTRLIGAQVNGERIDVDAGRNLLLQSQQDSERYDSKQTSVAAGGSFTWGSMSGSGYLSASKDKIHSNYDSVQQQTGFFAGKDGFGIKTGEHTQLDAAVIGSTASAEKNRLETGTLGWSGLNNKAEFKVEHSGIGLSASPSMSGSMLSTLAMTAPSALMSLGNSGSAASTTYAAVSDGTLLLRDTAKQVQDIATLSRDVEHANNALSPIFNKEKEQKRLKQAQLIGEIGAQVMDIVRTEGELKAQKAAEAKGDAKVNRPKDGDSAKEWEVYKKALTESPTYKAEMQKYGTGSDFQRAAQAATAAIQALAGGDIQKAIASGAAPYLAQLVKDVTIPKDESKITASDIAANAMAHAVVGAVVAQLSGQDAAAGAIGASSGELIARAIMADQYPGKTANDLTEEEKQSVSALSTLASGLVSGLAGNSTASAASGAQSGRNAVENNFLSAKEAEKKTALELKEKAGTLTQDEAKELADTRQLDKDRDQAIRDICTQGNKSSGACSALVAQAQQALNSYGESAASYRLTFKDLYPEDAANASAVLNGLDAGSITRDVAITAIAKATEKSWDEVASQYDTAMQLQAITATLAGFYGIGATNKSAQVDATTSSPTKAGTATLGTKIDNSLVITDKEYLPESIISTFKSGKYETVITREPVTLFRKFGGSEEQAKLDGGYATTVSNAGRNETAVYKKWSTTQFEAQIEIPKNTKLNIGAVGEQPPVSTNPKYTGGADQILLPRNYSTDWIKSVRDGKTGKVYTYDEFKTKFPDQVTRGK</sequence>
<evidence type="ECO:0000256" key="5">
    <source>
        <dbReference type="ARBA" id="ARBA00024043"/>
    </source>
</evidence>
<comment type="subcellular location">
    <subcellularLocation>
        <location evidence="1">Target cell</location>
        <location evidence="1">Target cell cytoplasm</location>
    </subcellularLocation>
</comment>
<proteinExistence type="inferred from homology"/>
<dbReference type="InterPro" id="IPR012334">
    <property type="entry name" value="Pectin_lyas_fold"/>
</dbReference>
<dbReference type="InterPro" id="IPR010069">
    <property type="entry name" value="CdiA_FHA1_rpt"/>
</dbReference>
<dbReference type="InterPro" id="IPR049271">
    <property type="entry name" value="DUF6862"/>
</dbReference>
<dbReference type="Pfam" id="PF05860">
    <property type="entry name" value="TPS"/>
    <property type="match status" value="1"/>
</dbReference>
<dbReference type="InterPro" id="IPR006914">
    <property type="entry name" value="VENN_dom"/>
</dbReference>
<keyword evidence="4" id="KW-0843">Virulence</keyword>
<dbReference type="SMART" id="SM00912">
    <property type="entry name" value="Haemagg_act"/>
    <property type="match status" value="1"/>
</dbReference>
<dbReference type="RefSeq" id="WP_400352799.1">
    <property type="nucleotide sequence ID" value="NZ_JBIXLA010000001.1"/>
</dbReference>
<dbReference type="InterPro" id="IPR008638">
    <property type="entry name" value="FhaB/CdiA-like_TPS"/>
</dbReference>
<dbReference type="Gene3D" id="2.160.20.10">
    <property type="entry name" value="Single-stranded right-handed beta-helix, Pectin lyase-like"/>
    <property type="match status" value="1"/>
</dbReference>
<evidence type="ECO:0000256" key="1">
    <source>
        <dbReference type="ARBA" id="ARBA00004219"/>
    </source>
</evidence>
<evidence type="ECO:0000313" key="9">
    <source>
        <dbReference type="Proteomes" id="UP001617702"/>
    </source>
</evidence>
<gene>
    <name evidence="8" type="ORF">ACIPUH_03965</name>
</gene>
<keyword evidence="9" id="KW-1185">Reference proteome</keyword>
<dbReference type="NCBIfam" id="TIGR01901">
    <property type="entry name" value="adhes_NPXG"/>
    <property type="match status" value="1"/>
</dbReference>
<evidence type="ECO:0000256" key="3">
    <source>
        <dbReference type="ARBA" id="ARBA00022913"/>
    </source>
</evidence>
<dbReference type="Proteomes" id="UP001617702">
    <property type="component" value="Unassembled WGS sequence"/>
</dbReference>
<dbReference type="NCBIfam" id="TIGR01731">
    <property type="entry name" value="fil_hemag_20aa"/>
    <property type="match status" value="48"/>
</dbReference>
<dbReference type="Pfam" id="PF21726">
    <property type="entry name" value="DUF6862"/>
    <property type="match status" value="1"/>
</dbReference>
<reference evidence="8 9" key="1">
    <citation type="submission" date="2024-10" db="EMBL/GenBank/DDBJ databases">
        <authorList>
            <person name="Lu C.-H."/>
        </authorList>
    </citation>
    <scope>NUCLEOTIDE SEQUENCE [LARGE SCALE GENOMIC DNA]</scope>
    <source>
        <strain evidence="8 9">22LXZD03-01</strain>
    </source>
</reference>
<dbReference type="EMBL" id="JBIXLB010000001">
    <property type="protein sequence ID" value="MFJ5511947.1"/>
    <property type="molecule type" value="Genomic_DNA"/>
</dbReference>
<evidence type="ECO:0000313" key="8">
    <source>
        <dbReference type="EMBL" id="MFJ5511947.1"/>
    </source>
</evidence>
<organism evidence="8 9">
    <name type="scientific">Pectobacterium jejuense</name>
    <dbReference type="NCBI Taxonomy" id="2974022"/>
    <lineage>
        <taxon>Bacteria</taxon>
        <taxon>Pseudomonadati</taxon>
        <taxon>Pseudomonadota</taxon>
        <taxon>Gammaproteobacteria</taxon>
        <taxon>Enterobacterales</taxon>
        <taxon>Pectobacteriaceae</taxon>
        <taxon>Pectobacterium</taxon>
    </lineage>
</organism>
<keyword evidence="3" id="KW-1266">Target cell cytoplasm</keyword>
<dbReference type="InterPro" id="IPR006626">
    <property type="entry name" value="PbH1"/>
</dbReference>
<evidence type="ECO:0000259" key="7">
    <source>
        <dbReference type="SMART" id="SM00912"/>
    </source>
</evidence>
<protein>
    <submittedName>
        <fullName evidence="8">Hemagglutinin repeat-containing protein</fullName>
    </submittedName>
</protein>
<comment type="caution">
    <text evidence="8">The sequence shown here is derived from an EMBL/GenBank/DDBJ whole genome shotgun (WGS) entry which is preliminary data.</text>
</comment>
<dbReference type="SMART" id="SM00710">
    <property type="entry name" value="PbH1"/>
    <property type="match status" value="8"/>
</dbReference>
<evidence type="ECO:0000256" key="4">
    <source>
        <dbReference type="ARBA" id="ARBA00023026"/>
    </source>
</evidence>
<feature type="signal peptide" evidence="6">
    <location>
        <begin position="1"/>
        <end position="29"/>
    </location>
</feature>
<feature type="chain" id="PRO_5045301913" evidence="6">
    <location>
        <begin position="30"/>
        <end position="6536"/>
    </location>
</feature>
<name>A0ABW8GRE0_9GAMM</name>
<dbReference type="SUPFAM" id="SSF51126">
    <property type="entry name" value="Pectin lyase-like"/>
    <property type="match status" value="1"/>
</dbReference>
<dbReference type="InterPro" id="IPR025157">
    <property type="entry name" value="Hemagglutinin_rpt"/>
</dbReference>
<keyword evidence="6" id="KW-0732">Signal</keyword>